<reference evidence="1" key="1">
    <citation type="journal article" date="2021" name="Proc. Natl. Acad. Sci. U.S.A.">
        <title>A Catalog of Tens of Thousands of Viruses from Human Metagenomes Reveals Hidden Associations with Chronic Diseases.</title>
        <authorList>
            <person name="Tisza M.J."/>
            <person name="Buck C.B."/>
        </authorList>
    </citation>
    <scope>NUCLEOTIDE SEQUENCE</scope>
    <source>
        <strain evidence="1">Ctshb19</strain>
    </source>
</reference>
<protein>
    <submittedName>
        <fullName evidence="1">Uncharacterized protein</fullName>
    </submittedName>
</protein>
<evidence type="ECO:0000313" key="1">
    <source>
        <dbReference type="EMBL" id="DAF93432.1"/>
    </source>
</evidence>
<name>A0A8S5UG37_9CAUD</name>
<proteinExistence type="predicted"/>
<accession>A0A8S5UG37</accession>
<dbReference type="EMBL" id="BK016086">
    <property type="protein sequence ID" value="DAF93432.1"/>
    <property type="molecule type" value="Genomic_DNA"/>
</dbReference>
<organism evidence="1">
    <name type="scientific">Myoviridae sp. ctshb19</name>
    <dbReference type="NCBI Taxonomy" id="2825194"/>
    <lineage>
        <taxon>Viruses</taxon>
        <taxon>Duplodnaviria</taxon>
        <taxon>Heunggongvirae</taxon>
        <taxon>Uroviricota</taxon>
        <taxon>Caudoviricetes</taxon>
    </lineage>
</organism>
<sequence length="58" mass="6686">MTGTDKPRMTFDLTRNGEPTRLFAEVPAEIIAVHGEFIRHVQDWEQGGELHESLRHND</sequence>